<dbReference type="InterPro" id="IPR012338">
    <property type="entry name" value="Beta-lactam/transpept-like"/>
</dbReference>
<dbReference type="Proteomes" id="UP001221558">
    <property type="component" value="Chromosome"/>
</dbReference>
<sequence length="483" mass="53613">MSRNLLLLLSLLISLQTMGQSKSELANKAVFNKIEFFINTQMTDSIYNLASENFKSHVPPEQLAFALNNLYQLGKIEQVEVVDFKQHTATYLLKFNTVALHVKLAVDSSLRYDLLSFSAAEQARPKKADKTEVISQVEKVSPLDFYIDSLANSYVKKGNTQSLAIATFHQNTYKTFFYGETEAGNQTLPTETTLYEIGSLTKVFTAVLLADLVTKNVIQLDDSIIKYLPDSVTANPALKAITFKELANHTSGLPRMADNWNTVAGFAAKDPYAAYDRKALFAYLKNFQPTREAGDAYEYSNVGFGLLGELISMISKKPYMQYLQETLLTPLQLLNTTDKPDAKKQQTLIKVYDEDGNHTPVWNWKALVGAGGLKSTVKDLTLFATEQFKMPQNELQNAMALTRQFTFFTPDNTDIGLAWHMRMLDGLIYFNHAGGTGGSSSFIGISPDTKTSVVVLSNAAESVATISSAIMEKLLQQPQQGTN</sequence>
<dbReference type="PANTHER" id="PTHR22935">
    <property type="entry name" value="PENICILLIN-BINDING PROTEIN"/>
    <property type="match status" value="1"/>
</dbReference>
<dbReference type="SUPFAM" id="SSF56601">
    <property type="entry name" value="beta-lactamase/transpeptidase-like"/>
    <property type="match status" value="1"/>
</dbReference>
<feature type="signal peptide" evidence="2">
    <location>
        <begin position="1"/>
        <end position="19"/>
    </location>
</feature>
<gene>
    <name evidence="4" type="ORF">PQ465_16030</name>
</gene>
<evidence type="ECO:0000313" key="4">
    <source>
        <dbReference type="EMBL" id="WDF67798.1"/>
    </source>
</evidence>
<keyword evidence="2" id="KW-0732">Signal</keyword>
<name>A0ABY7WHD7_9SPHI</name>
<evidence type="ECO:0000313" key="5">
    <source>
        <dbReference type="Proteomes" id="UP001221558"/>
    </source>
</evidence>
<evidence type="ECO:0000259" key="3">
    <source>
        <dbReference type="Pfam" id="PF00144"/>
    </source>
</evidence>
<dbReference type="InterPro" id="IPR001466">
    <property type="entry name" value="Beta-lactam-related"/>
</dbReference>
<comment type="similarity">
    <text evidence="1">Belongs to the beta-lactamase family.</text>
</comment>
<evidence type="ECO:0000256" key="2">
    <source>
        <dbReference type="SAM" id="SignalP"/>
    </source>
</evidence>
<keyword evidence="5" id="KW-1185">Reference proteome</keyword>
<dbReference type="GO" id="GO:0016787">
    <property type="term" value="F:hydrolase activity"/>
    <property type="evidence" value="ECO:0007669"/>
    <property type="project" value="UniProtKB-KW"/>
</dbReference>
<feature type="domain" description="Beta-lactamase-related" evidence="3">
    <location>
        <begin position="148"/>
        <end position="462"/>
    </location>
</feature>
<dbReference type="EMBL" id="CP117880">
    <property type="protein sequence ID" value="WDF67798.1"/>
    <property type="molecule type" value="Genomic_DNA"/>
</dbReference>
<keyword evidence="4" id="KW-0378">Hydrolase</keyword>
<feature type="chain" id="PRO_5045465977" evidence="2">
    <location>
        <begin position="20"/>
        <end position="483"/>
    </location>
</feature>
<dbReference type="PANTHER" id="PTHR22935:SF95">
    <property type="entry name" value="BETA-LACTAMASE-LIKE 1-RELATED"/>
    <property type="match status" value="1"/>
</dbReference>
<dbReference type="Pfam" id="PF00144">
    <property type="entry name" value="Beta-lactamase"/>
    <property type="match status" value="1"/>
</dbReference>
<protein>
    <submittedName>
        <fullName evidence="4">Serine hydrolase</fullName>
    </submittedName>
</protein>
<dbReference type="Gene3D" id="3.40.710.10">
    <property type="entry name" value="DD-peptidase/beta-lactamase superfamily"/>
    <property type="match status" value="1"/>
</dbReference>
<evidence type="ECO:0000256" key="1">
    <source>
        <dbReference type="ARBA" id="ARBA00038473"/>
    </source>
</evidence>
<accession>A0ABY7WHD7</accession>
<dbReference type="RefSeq" id="WP_274266525.1">
    <property type="nucleotide sequence ID" value="NZ_CP117880.1"/>
</dbReference>
<proteinExistence type="inferred from homology"/>
<dbReference type="InterPro" id="IPR051478">
    <property type="entry name" value="Beta-lactamase-like_AB/R"/>
</dbReference>
<organism evidence="4 5">
    <name type="scientific">Sphingobacterium oryzagri</name>
    <dbReference type="NCBI Taxonomy" id="3025669"/>
    <lineage>
        <taxon>Bacteria</taxon>
        <taxon>Pseudomonadati</taxon>
        <taxon>Bacteroidota</taxon>
        <taxon>Sphingobacteriia</taxon>
        <taxon>Sphingobacteriales</taxon>
        <taxon>Sphingobacteriaceae</taxon>
        <taxon>Sphingobacterium</taxon>
    </lineage>
</organism>
<reference evidence="4 5" key="1">
    <citation type="submission" date="2023-02" db="EMBL/GenBank/DDBJ databases">
        <title>Genome sequence of Sphingobacterium sp. KACC 22765.</title>
        <authorList>
            <person name="Kim S."/>
            <person name="Heo J."/>
            <person name="Kwon S.-W."/>
        </authorList>
    </citation>
    <scope>NUCLEOTIDE SEQUENCE [LARGE SCALE GENOMIC DNA]</scope>
    <source>
        <strain evidence="4 5">KACC 22765</strain>
    </source>
</reference>